<evidence type="ECO:0000313" key="3">
    <source>
        <dbReference type="Proteomes" id="UP000749559"/>
    </source>
</evidence>
<dbReference type="Proteomes" id="UP000749559">
    <property type="component" value="Unassembled WGS sequence"/>
</dbReference>
<keyword evidence="3" id="KW-1185">Reference proteome</keyword>
<name>A0A8S4Q9H4_OWEFU</name>
<dbReference type="EMBL" id="CAIIXF020000012">
    <property type="protein sequence ID" value="CAH1800540.1"/>
    <property type="molecule type" value="Genomic_DNA"/>
</dbReference>
<evidence type="ECO:0000313" key="2">
    <source>
        <dbReference type="EMBL" id="CAH1800540.1"/>
    </source>
</evidence>
<dbReference type="Gene3D" id="3.30.460.90">
    <property type="match status" value="1"/>
</dbReference>
<comment type="caution">
    <text evidence="2">The sequence shown here is derived from an EMBL/GenBank/DDBJ whole genome shotgun (WGS) entry which is preliminary data.</text>
</comment>
<dbReference type="OrthoDB" id="6054650at2759"/>
<reference evidence="2" key="1">
    <citation type="submission" date="2022-03" db="EMBL/GenBank/DDBJ databases">
        <authorList>
            <person name="Martin C."/>
        </authorList>
    </citation>
    <scope>NUCLEOTIDE SEQUENCE</scope>
</reference>
<protein>
    <recommendedName>
        <fullName evidence="4">Mab-21-like nucleotidyltransferase domain-containing protein</fullName>
    </recommendedName>
</protein>
<dbReference type="PANTHER" id="PTHR10656">
    <property type="entry name" value="CELL FATE DETERMINING PROTEIN MAB21-RELATED"/>
    <property type="match status" value="1"/>
</dbReference>
<accession>A0A8S4Q9H4</accession>
<comment type="similarity">
    <text evidence="1">Belongs to the mab-21 family.</text>
</comment>
<evidence type="ECO:0008006" key="4">
    <source>
        <dbReference type="Google" id="ProtNLM"/>
    </source>
</evidence>
<sequence length="416" mass="48101">MEEHTTFVENLVKDILVNVGKIEPALATNGLINRGSYYDGTKILHPDEYDYHPILALSQYITDVTNASERHEDDGKRKIRINVNKLPNPLPPKCLGTINENGEAEFKTNELLYMLSATISAALEHMETQGTVKLNPRFKQYRRNEIQNTGMHGPAVRLRVGAPLGTTDIDLCFCLKLEPHELGPSVHIINTEHIPFGFWTESVVELPNSDEYKLTPPHRKLFLTLKYVSNLTRLLGSQCRISSYALRTLIIHHQQDCRASNLGECFISIIDKLMTKSDEERNSDFHDDEYNYDEEFIYLYDSNGWGIQNTIFPGKSFPLHGVRIHLLISMVWIIQHIKLNRSNNWWNVFLSNNVTEIRRNRILQTLMDGLNKYNKFDQSRNASKYLRLEWQHDDKNSVVMIQRVLFPFVPFVSSVN</sequence>
<dbReference type="PANTHER" id="PTHR10656:SF42">
    <property type="entry name" value="CYCLIC GMP-AMP SYNTHASE-LIKE PROTEIN-RELATED"/>
    <property type="match status" value="1"/>
</dbReference>
<gene>
    <name evidence="2" type="ORF">OFUS_LOCUS24410</name>
</gene>
<evidence type="ECO:0000256" key="1">
    <source>
        <dbReference type="ARBA" id="ARBA00008307"/>
    </source>
</evidence>
<dbReference type="AlphaFoldDB" id="A0A8S4Q9H4"/>
<organism evidence="2 3">
    <name type="scientific">Owenia fusiformis</name>
    <name type="common">Polychaete worm</name>
    <dbReference type="NCBI Taxonomy" id="6347"/>
    <lineage>
        <taxon>Eukaryota</taxon>
        <taxon>Metazoa</taxon>
        <taxon>Spiralia</taxon>
        <taxon>Lophotrochozoa</taxon>
        <taxon>Annelida</taxon>
        <taxon>Polychaeta</taxon>
        <taxon>Sedentaria</taxon>
        <taxon>Canalipalpata</taxon>
        <taxon>Sabellida</taxon>
        <taxon>Oweniida</taxon>
        <taxon>Oweniidae</taxon>
        <taxon>Owenia</taxon>
    </lineage>
</organism>
<proteinExistence type="inferred from homology"/>